<dbReference type="InterPro" id="IPR031052">
    <property type="entry name" value="FHY3/FAR1"/>
</dbReference>
<dbReference type="GO" id="GO:0008270">
    <property type="term" value="F:zinc ion binding"/>
    <property type="evidence" value="ECO:0007669"/>
    <property type="project" value="UniProtKB-UniRule"/>
</dbReference>
<proteinExistence type="inferred from homology"/>
<sequence>MLGDYEVGVFEQKWEEMVGCFRVEDREWILDKYGKKNMWTIAHIRGKFFVGFRMTSRCEILHVVLKRYTEFVQHFQRCLSYIRYREDLANFKSSTGQPVMLTHFQQLERPATIIYTRQIFMLFRSMLHKASTLKVIYEKETSSCKIYQVSKFYKFNMI</sequence>
<keyword evidence="3" id="KW-1185">Reference proteome</keyword>
<evidence type="ECO:0000256" key="1">
    <source>
        <dbReference type="RuleBase" id="RU367018"/>
    </source>
</evidence>
<dbReference type="PANTHER" id="PTHR31669">
    <property type="entry name" value="PROTEIN FAR1-RELATED SEQUENCE 10-RELATED"/>
    <property type="match status" value="1"/>
</dbReference>
<name>A0A445CTX7_ARAHY</name>
<comment type="similarity">
    <text evidence="1">Belongs to the FHY3/FAR1 family.</text>
</comment>
<keyword evidence="1" id="KW-0863">Zinc-finger</keyword>
<keyword evidence="1" id="KW-0539">Nucleus</keyword>
<accession>A0A445CTX7</accession>
<gene>
    <name evidence="2" type="ORF">Ahy_A06g029645</name>
</gene>
<dbReference type="AlphaFoldDB" id="A0A445CTX7"/>
<dbReference type="PANTHER" id="PTHR31669:SF292">
    <property type="entry name" value="OS02G0262500 PROTEIN"/>
    <property type="match status" value="1"/>
</dbReference>
<reference evidence="2 3" key="1">
    <citation type="submission" date="2019-01" db="EMBL/GenBank/DDBJ databases">
        <title>Sequencing of cultivated peanut Arachis hypogaea provides insights into genome evolution and oil improvement.</title>
        <authorList>
            <person name="Chen X."/>
        </authorList>
    </citation>
    <scope>NUCLEOTIDE SEQUENCE [LARGE SCALE GENOMIC DNA]</scope>
    <source>
        <strain evidence="3">cv. Fuhuasheng</strain>
        <tissue evidence="2">Leaves</tissue>
    </source>
</reference>
<protein>
    <recommendedName>
        <fullName evidence="1">Protein FAR1-RELATED SEQUENCE</fullName>
    </recommendedName>
</protein>
<comment type="caution">
    <text evidence="2">The sequence shown here is derived from an EMBL/GenBank/DDBJ whole genome shotgun (WGS) entry which is preliminary data.</text>
</comment>
<dbReference type="GO" id="GO:0005634">
    <property type="term" value="C:nucleus"/>
    <property type="evidence" value="ECO:0007669"/>
    <property type="project" value="UniProtKB-SubCell"/>
</dbReference>
<evidence type="ECO:0000313" key="2">
    <source>
        <dbReference type="EMBL" id="RYR54382.1"/>
    </source>
</evidence>
<keyword evidence="1" id="KW-0862">Zinc</keyword>
<dbReference type="GO" id="GO:0006355">
    <property type="term" value="P:regulation of DNA-templated transcription"/>
    <property type="evidence" value="ECO:0007669"/>
    <property type="project" value="UniProtKB-UniRule"/>
</dbReference>
<comment type="subcellular location">
    <subcellularLocation>
        <location evidence="1">Nucleus</location>
    </subcellularLocation>
</comment>
<organism evidence="2 3">
    <name type="scientific">Arachis hypogaea</name>
    <name type="common">Peanut</name>
    <dbReference type="NCBI Taxonomy" id="3818"/>
    <lineage>
        <taxon>Eukaryota</taxon>
        <taxon>Viridiplantae</taxon>
        <taxon>Streptophyta</taxon>
        <taxon>Embryophyta</taxon>
        <taxon>Tracheophyta</taxon>
        <taxon>Spermatophyta</taxon>
        <taxon>Magnoliopsida</taxon>
        <taxon>eudicotyledons</taxon>
        <taxon>Gunneridae</taxon>
        <taxon>Pentapetalae</taxon>
        <taxon>rosids</taxon>
        <taxon>fabids</taxon>
        <taxon>Fabales</taxon>
        <taxon>Fabaceae</taxon>
        <taxon>Papilionoideae</taxon>
        <taxon>50 kb inversion clade</taxon>
        <taxon>dalbergioids sensu lato</taxon>
        <taxon>Dalbergieae</taxon>
        <taxon>Pterocarpus clade</taxon>
        <taxon>Arachis</taxon>
    </lineage>
</organism>
<keyword evidence="1" id="KW-0479">Metal-binding</keyword>
<dbReference type="EMBL" id="SDMP01000006">
    <property type="protein sequence ID" value="RYR54382.1"/>
    <property type="molecule type" value="Genomic_DNA"/>
</dbReference>
<comment type="function">
    <text evidence="1">Putative transcription activator involved in regulating light control of development.</text>
</comment>
<evidence type="ECO:0000313" key="3">
    <source>
        <dbReference type="Proteomes" id="UP000289738"/>
    </source>
</evidence>
<dbReference type="Proteomes" id="UP000289738">
    <property type="component" value="Chromosome A06"/>
</dbReference>